<proteinExistence type="predicted"/>
<dbReference type="Gene3D" id="3.40.50.300">
    <property type="entry name" value="P-loop containing nucleotide triphosphate hydrolases"/>
    <property type="match status" value="1"/>
</dbReference>
<dbReference type="OrthoDB" id="4640801at2"/>
<dbReference type="InterPro" id="IPR050625">
    <property type="entry name" value="ParA/MinD_ATPase"/>
</dbReference>
<gene>
    <name evidence="2" type="ORF">E3T23_04505</name>
</gene>
<dbReference type="PANTHER" id="PTHR43384">
    <property type="entry name" value="SEPTUM SITE-DETERMINING PROTEIN MIND HOMOLOG, CHLOROPLASTIC-RELATED"/>
    <property type="match status" value="1"/>
</dbReference>
<organism evidence="2 3">
    <name type="scientific">Cryobacterium cheniae</name>
    <dbReference type="NCBI Taxonomy" id="1259262"/>
    <lineage>
        <taxon>Bacteria</taxon>
        <taxon>Bacillati</taxon>
        <taxon>Actinomycetota</taxon>
        <taxon>Actinomycetes</taxon>
        <taxon>Micrococcales</taxon>
        <taxon>Microbacteriaceae</taxon>
        <taxon>Cryobacterium</taxon>
    </lineage>
</organism>
<dbReference type="GO" id="GO:0009898">
    <property type="term" value="C:cytoplasmic side of plasma membrane"/>
    <property type="evidence" value="ECO:0007669"/>
    <property type="project" value="TreeGrafter"/>
</dbReference>
<dbReference type="PANTHER" id="PTHR43384:SF14">
    <property type="entry name" value="ESX-1 SECRETION-ASSOCIATED PROTEIN ESPI"/>
    <property type="match status" value="1"/>
</dbReference>
<accession>A0A4R8XXE0</accession>
<feature type="region of interest" description="Disordered" evidence="1">
    <location>
        <begin position="65"/>
        <end position="114"/>
    </location>
</feature>
<dbReference type="GO" id="GO:0005524">
    <property type="term" value="F:ATP binding"/>
    <property type="evidence" value="ECO:0007669"/>
    <property type="project" value="TreeGrafter"/>
</dbReference>
<dbReference type="GO" id="GO:0051782">
    <property type="term" value="P:negative regulation of cell division"/>
    <property type="evidence" value="ECO:0007669"/>
    <property type="project" value="TreeGrafter"/>
</dbReference>
<dbReference type="SUPFAM" id="SSF52540">
    <property type="entry name" value="P-loop containing nucleoside triphosphate hydrolases"/>
    <property type="match status" value="1"/>
</dbReference>
<dbReference type="GO" id="GO:0016887">
    <property type="term" value="F:ATP hydrolysis activity"/>
    <property type="evidence" value="ECO:0007669"/>
    <property type="project" value="TreeGrafter"/>
</dbReference>
<sequence length="590" mass="61759">MTQNISALPRIRAMIRSDGTGELVIDGVSSHISADDEAGVREEIINRVTDAARAIDRAVRLTAEDEQGKSPLIVHPNGDVEDDGAFIPTPVEPEREPESASESESESAEPHDADAVAAVVSKTEVVELVALVVSSDQKAPDLDTAVLQAAVLDEDALEGAVDEDMLDEAELDAGMLEGAVLDGEVLPIEPASAATVGLVPVTTFDGLVLDLDADDEDDRERDLAAAPYSAPRSATQFIRRAPVPGGTPPKVDTDTSLTDQPLSAGVTDDVSVAPAALDGNGPNLSDFMNSRPPLVAGPALLGWQGTVRRLTGGLVSPAPGAGEMSHRAAVASVQRSLVGPRTIVVLNPKGGAHKTTATLLIAATFGIHRGGYTLAWDNNETMGTLGVRAQTAVHTNTAVDLLRDLDNFAYSSSARVGDLDNYVRNQGDARFDALASDLDPAGAASIDDVAFGKLHAALSRFYRVLIIDTGNNMRASNWEAAVEAADQLVVVSTIREDTAYGAASLLDGLRQKGHADKVAQAVTILASPAKTADRQLSVRLHDHFSQLTRTVVDVPYDAALVAGGSLNFDALAPRTREAWLVATAAIAEGL</sequence>
<evidence type="ECO:0000256" key="1">
    <source>
        <dbReference type="SAM" id="MobiDB-lite"/>
    </source>
</evidence>
<dbReference type="RefSeq" id="WP_134369218.1">
    <property type="nucleotide sequence ID" value="NZ_SOGN01000026.1"/>
</dbReference>
<dbReference type="GO" id="GO:0005829">
    <property type="term" value="C:cytosol"/>
    <property type="evidence" value="ECO:0007669"/>
    <property type="project" value="TreeGrafter"/>
</dbReference>
<reference evidence="2 3" key="1">
    <citation type="submission" date="2019-03" db="EMBL/GenBank/DDBJ databases">
        <title>Genomics of glacier-inhabiting Cryobacterium strains.</title>
        <authorList>
            <person name="Liu Q."/>
            <person name="Xin Y.-H."/>
        </authorList>
    </citation>
    <scope>NUCLEOTIDE SEQUENCE [LARGE SCALE GENOMIC DNA]</scope>
    <source>
        <strain evidence="2 3">TMT2-48-2</strain>
    </source>
</reference>
<protein>
    <submittedName>
        <fullName evidence="2">Chromosome partitioning protein</fullName>
    </submittedName>
</protein>
<comment type="caution">
    <text evidence="2">The sequence shown here is derived from an EMBL/GenBank/DDBJ whole genome shotgun (WGS) entry which is preliminary data.</text>
</comment>
<feature type="region of interest" description="Disordered" evidence="1">
    <location>
        <begin position="239"/>
        <end position="260"/>
    </location>
</feature>
<keyword evidence="3" id="KW-1185">Reference proteome</keyword>
<evidence type="ECO:0000313" key="2">
    <source>
        <dbReference type="EMBL" id="TFC82207.1"/>
    </source>
</evidence>
<dbReference type="Proteomes" id="UP000298433">
    <property type="component" value="Unassembled WGS sequence"/>
</dbReference>
<dbReference type="AlphaFoldDB" id="A0A4R8XXE0"/>
<evidence type="ECO:0000313" key="3">
    <source>
        <dbReference type="Proteomes" id="UP000298433"/>
    </source>
</evidence>
<name>A0A4R8XXE0_9MICO</name>
<dbReference type="InterPro" id="IPR027417">
    <property type="entry name" value="P-loop_NTPase"/>
</dbReference>
<dbReference type="EMBL" id="SOGN01000026">
    <property type="protein sequence ID" value="TFC82207.1"/>
    <property type="molecule type" value="Genomic_DNA"/>
</dbReference>